<evidence type="ECO:0000313" key="2">
    <source>
        <dbReference type="EMBL" id="CAG4973101.1"/>
    </source>
</evidence>
<accession>A0ABN7R164</accession>
<reference evidence="2 3" key="1">
    <citation type="submission" date="2021-04" db="EMBL/GenBank/DDBJ databases">
        <authorList>
            <person name="Rodrigo-Torres L."/>
            <person name="Arahal R. D."/>
            <person name="Lucena T."/>
        </authorList>
    </citation>
    <scope>NUCLEOTIDE SEQUENCE [LARGE SCALE GENOMIC DNA]</scope>
    <source>
        <strain evidence="2 3">CECT 30171</strain>
    </source>
</reference>
<evidence type="ECO:0000313" key="3">
    <source>
        <dbReference type="Proteomes" id="UP000680116"/>
    </source>
</evidence>
<protein>
    <submittedName>
        <fullName evidence="2">Uncharacterized protein</fullName>
    </submittedName>
</protein>
<dbReference type="EMBL" id="OU015430">
    <property type="protein sequence ID" value="CAG4973101.1"/>
    <property type="molecule type" value="Genomic_DNA"/>
</dbReference>
<sequence length="140" mass="15118">MVVPGVGGSSDKRRRRAWEIQAVAMAREHKLGPEQRRHREEDGAPEPIPMADADHDVSLPLTGTDAIDQSQSLAKPKGGSGGDLAGLSALATTDTELRLIASAATIGAIKRQRRGWKSARVSRHCHLLEQEAQQDREGDP</sequence>
<evidence type="ECO:0000256" key="1">
    <source>
        <dbReference type="SAM" id="MobiDB-lite"/>
    </source>
</evidence>
<organism evidence="2 3">
    <name type="scientific">Novilysobacter luteus</name>
    <dbReference type="NCBI Taxonomy" id="2822368"/>
    <lineage>
        <taxon>Bacteria</taxon>
        <taxon>Pseudomonadati</taxon>
        <taxon>Pseudomonadota</taxon>
        <taxon>Gammaproteobacteria</taxon>
        <taxon>Lysobacterales</taxon>
        <taxon>Lysobacteraceae</taxon>
        <taxon>Novilysobacter</taxon>
    </lineage>
</organism>
<keyword evidence="3" id="KW-1185">Reference proteome</keyword>
<dbReference type="Proteomes" id="UP000680116">
    <property type="component" value="Chromosome"/>
</dbReference>
<proteinExistence type="predicted"/>
<feature type="region of interest" description="Disordered" evidence="1">
    <location>
        <begin position="26"/>
        <end position="83"/>
    </location>
</feature>
<feature type="compositionally biased region" description="Basic and acidic residues" evidence="1">
    <location>
        <begin position="26"/>
        <end position="42"/>
    </location>
</feature>
<gene>
    <name evidence="2" type="ORF">LYB30171_01376</name>
</gene>
<name>A0ABN7R164_9GAMM</name>